<evidence type="ECO:0000313" key="2">
    <source>
        <dbReference type="Proteomes" id="UP000464378"/>
    </source>
</evidence>
<gene>
    <name evidence="1" type="ORF">GMBLW1_28010</name>
</gene>
<name>A0A6C2YIT3_9BACT</name>
<sequence>MTKLMKELGIDRLSPPERIALAMEIWESLERQIPSPEITPEQRLQLQQRDRELTNNPEIALTWDEIRAHVEDHP</sequence>
<reference evidence="1" key="1">
    <citation type="submission" date="2019-04" db="EMBL/GenBank/DDBJ databases">
        <authorList>
            <consortium name="Science for Life Laboratories"/>
        </authorList>
    </citation>
    <scope>NUCLEOTIDE SEQUENCE</scope>
    <source>
        <strain evidence="1">MBLW1</strain>
    </source>
</reference>
<dbReference type="AlphaFoldDB" id="A0A6C2YIT3"/>
<dbReference type="Proteomes" id="UP000464378">
    <property type="component" value="Chromosome"/>
</dbReference>
<dbReference type="NCBIfam" id="TIGR02574">
    <property type="entry name" value="stabl_TIGR02574"/>
    <property type="match status" value="1"/>
</dbReference>
<dbReference type="KEGG" id="tim:GMBLW1_28010"/>
<dbReference type="RefSeq" id="WP_162656396.1">
    <property type="nucleotide sequence ID" value="NZ_LR593887.1"/>
</dbReference>
<protein>
    <submittedName>
        <fullName evidence="1">: Unstab_antitox</fullName>
    </submittedName>
</protein>
<dbReference type="InterPro" id="IPR013406">
    <property type="entry name" value="CHP02574_addiction_mod"/>
</dbReference>
<evidence type="ECO:0000313" key="1">
    <source>
        <dbReference type="EMBL" id="VIP01159.1"/>
    </source>
</evidence>
<dbReference type="EMBL" id="LR593887">
    <property type="protein sequence ID" value="VTR97744.1"/>
    <property type="molecule type" value="Genomic_DNA"/>
</dbReference>
<dbReference type="InParanoid" id="A0A6C2YIT3"/>
<dbReference type="EMBL" id="LR586016">
    <property type="protein sequence ID" value="VIP01159.1"/>
    <property type="molecule type" value="Genomic_DNA"/>
</dbReference>
<keyword evidence="2" id="KW-1185">Reference proteome</keyword>
<accession>A0A6C2YIT3</accession>
<dbReference type="Pfam" id="PF09720">
    <property type="entry name" value="Unstab_antitox"/>
    <property type="match status" value="1"/>
</dbReference>
<organism evidence="1">
    <name type="scientific">Tuwongella immobilis</name>
    <dbReference type="NCBI Taxonomy" id="692036"/>
    <lineage>
        <taxon>Bacteria</taxon>
        <taxon>Pseudomonadati</taxon>
        <taxon>Planctomycetota</taxon>
        <taxon>Planctomycetia</taxon>
        <taxon>Gemmatales</taxon>
        <taxon>Gemmataceae</taxon>
        <taxon>Tuwongella</taxon>
    </lineage>
</organism>
<proteinExistence type="predicted"/>